<sequence length="156" mass="16791">MQETVREILSESGFSYSIETYEYNPQGSAIGVQAAKSMGQAETNVAKTLIIEVDKKHPVCAVLPAHKKTNMEAIAALIDGKKARMMNAEKSTQMTGFQSGGTSPLGVFKLMPVFIAQELEQITSMYVNAGGRGVVVKIAPQHLAQITSAKFVDISI</sequence>
<evidence type="ECO:0000256" key="1">
    <source>
        <dbReference type="ARBA" id="ARBA00009798"/>
    </source>
</evidence>
<dbReference type="EMBL" id="WEKT01000078">
    <property type="protein sequence ID" value="MZI95890.1"/>
    <property type="molecule type" value="Genomic_DNA"/>
</dbReference>
<dbReference type="AlphaFoldDB" id="A0A7X4RWY8"/>
<evidence type="ECO:0000313" key="7">
    <source>
        <dbReference type="Proteomes" id="UP000462621"/>
    </source>
</evidence>
<dbReference type="GO" id="GO:0006412">
    <property type="term" value="P:translation"/>
    <property type="evidence" value="ECO:0007669"/>
    <property type="project" value="UniProtKB-KW"/>
</dbReference>
<organism evidence="6 7">
    <name type="scientific">Vibrio eleionomae</name>
    <dbReference type="NCBI Taxonomy" id="2653505"/>
    <lineage>
        <taxon>Bacteria</taxon>
        <taxon>Pseudomonadati</taxon>
        <taxon>Pseudomonadota</taxon>
        <taxon>Gammaproteobacteria</taxon>
        <taxon>Vibrionales</taxon>
        <taxon>Vibrionaceae</taxon>
        <taxon>Vibrio</taxon>
    </lineage>
</organism>
<dbReference type="RefSeq" id="WP_161158386.1">
    <property type="nucleotide sequence ID" value="NZ_WEKT01000078.1"/>
</dbReference>
<proteinExistence type="inferred from homology"/>
<evidence type="ECO:0000313" key="6">
    <source>
        <dbReference type="EMBL" id="MZI95890.1"/>
    </source>
</evidence>
<dbReference type="Pfam" id="PF04073">
    <property type="entry name" value="tRNA_edit"/>
    <property type="match status" value="1"/>
</dbReference>
<dbReference type="GO" id="GO:0016829">
    <property type="term" value="F:lyase activity"/>
    <property type="evidence" value="ECO:0007669"/>
    <property type="project" value="UniProtKB-KW"/>
</dbReference>
<reference evidence="6 7" key="1">
    <citation type="submission" date="2019-10" db="EMBL/GenBank/DDBJ databases">
        <title>Vibrio sp. nov. isolated from a shrimp pond.</title>
        <authorList>
            <person name="Gomez-Gil B."/>
            <person name="Enciso-Ibarra J."/>
            <person name="Enciso-Ibarra K."/>
            <person name="Bolan-Mejia C."/>
        </authorList>
    </citation>
    <scope>NUCLEOTIDE SEQUENCE [LARGE SCALE GENOMIC DNA]</scope>
    <source>
        <strain evidence="6 7">CAIM 722</strain>
    </source>
</reference>
<dbReference type="InterPro" id="IPR036754">
    <property type="entry name" value="YbaK/aa-tRNA-synt-asso_dom_sf"/>
</dbReference>
<dbReference type="EC" id="4.2.-.-" evidence="4"/>
<feature type="domain" description="YbaK/aminoacyl-tRNA synthetase-associated" evidence="5">
    <location>
        <begin position="32"/>
        <end position="145"/>
    </location>
</feature>
<protein>
    <recommendedName>
        <fullName evidence="4">Cys-tRNA(Pro)/Cys-tRNA(Cys) deacylase</fullName>
        <ecNumber evidence="4">4.2.-.-</ecNumber>
    </recommendedName>
</protein>
<dbReference type="PANTHER" id="PTHR30411:SF0">
    <property type="entry name" value="CYS-TRNA(PRO)_CYS-TRNA(CYS) DEACYLASE YBAK"/>
    <property type="match status" value="1"/>
</dbReference>
<dbReference type="InterPro" id="IPR007214">
    <property type="entry name" value="YbaK/aa-tRNA-synth-assoc-dom"/>
</dbReference>
<dbReference type="PIRSF" id="PIRSF006181">
    <property type="entry name" value="EbsC_YbaK"/>
    <property type="match status" value="1"/>
</dbReference>
<dbReference type="Proteomes" id="UP000462621">
    <property type="component" value="Unassembled WGS sequence"/>
</dbReference>
<gene>
    <name evidence="6" type="ORF">F9817_22140</name>
</gene>
<keyword evidence="7" id="KW-1185">Reference proteome</keyword>
<keyword evidence="2 4" id="KW-0648">Protein biosynthesis</keyword>
<dbReference type="GO" id="GO:0002161">
    <property type="term" value="F:aminoacyl-tRNA deacylase activity"/>
    <property type="evidence" value="ECO:0007669"/>
    <property type="project" value="InterPro"/>
</dbReference>
<dbReference type="InterPro" id="IPR004369">
    <property type="entry name" value="Prolyl-tRNA_editing_YbaK/EbsC"/>
</dbReference>
<evidence type="ECO:0000256" key="2">
    <source>
        <dbReference type="ARBA" id="ARBA00022917"/>
    </source>
</evidence>
<dbReference type="SUPFAM" id="SSF55826">
    <property type="entry name" value="YbaK/ProRS associated domain"/>
    <property type="match status" value="1"/>
</dbReference>
<accession>A0A7X4RWY8</accession>
<dbReference type="PANTHER" id="PTHR30411">
    <property type="entry name" value="CYTOPLASMIC PROTEIN"/>
    <property type="match status" value="1"/>
</dbReference>
<name>A0A7X4RWY8_9VIBR</name>
<evidence type="ECO:0000259" key="5">
    <source>
        <dbReference type="Pfam" id="PF04073"/>
    </source>
</evidence>
<comment type="similarity">
    <text evidence="1 4">Belongs to the prolyl-tRNA editing family. YbaK/EbsC subfamily.</text>
</comment>
<keyword evidence="3 4" id="KW-0456">Lyase</keyword>
<dbReference type="Gene3D" id="3.90.960.10">
    <property type="entry name" value="YbaK/aminoacyl-tRNA synthetase-associated domain"/>
    <property type="match status" value="1"/>
</dbReference>
<evidence type="ECO:0000256" key="3">
    <source>
        <dbReference type="ARBA" id="ARBA00023239"/>
    </source>
</evidence>
<evidence type="ECO:0000256" key="4">
    <source>
        <dbReference type="PIRNR" id="PIRNR006181"/>
    </source>
</evidence>
<comment type="caution">
    <text evidence="6">The sequence shown here is derived from an EMBL/GenBank/DDBJ whole genome shotgun (WGS) entry which is preliminary data.</text>
</comment>